<reference evidence="11 12" key="1">
    <citation type="journal article" date="2007" name="Science">
        <title>Genomic minimalism in the early diverging intestinal parasite Giardia lamblia.</title>
        <authorList>
            <person name="Morrison H.G."/>
            <person name="McArthur A.G."/>
            <person name="Gillin F.D."/>
            <person name="Aley S.B."/>
            <person name="Adam R.D."/>
            <person name="Olsen G.J."/>
            <person name="Best A.A."/>
            <person name="Cande W.Z."/>
            <person name="Chen F."/>
            <person name="Cipriano M.J."/>
            <person name="Davids B.J."/>
            <person name="Dawson S.C."/>
            <person name="Elmendorf H.G."/>
            <person name="Hehl A.B."/>
            <person name="Holder M.E."/>
            <person name="Huse S.M."/>
            <person name="Kim U.U."/>
            <person name="Lasek-Nesselquist E."/>
            <person name="Manning G."/>
            <person name="Nigam A."/>
            <person name="Nixon J.E."/>
            <person name="Palm D."/>
            <person name="Passamaneck N.E."/>
            <person name="Prabhu A."/>
            <person name="Reich C.I."/>
            <person name="Reiner D.S."/>
            <person name="Samuelson J."/>
            <person name="Svard S.G."/>
            <person name="Sogin M.L."/>
        </authorList>
    </citation>
    <scope>NUCLEOTIDE SEQUENCE [LARGE SCALE GENOMIC DNA]</scope>
    <source>
        <strain evidence="11 12">WB C6</strain>
    </source>
</reference>
<evidence type="ECO:0000256" key="8">
    <source>
        <dbReference type="ARBA" id="ARBA00023134"/>
    </source>
</evidence>
<evidence type="ECO:0000313" key="12">
    <source>
        <dbReference type="Proteomes" id="UP000001548"/>
    </source>
</evidence>
<dbReference type="GO" id="GO:0003910">
    <property type="term" value="F:DNA ligase (ATP) activity"/>
    <property type="evidence" value="ECO:0007669"/>
    <property type="project" value="InterPro"/>
</dbReference>
<keyword evidence="6" id="KW-0547">Nucleotide-binding</keyword>
<dbReference type="Proteomes" id="UP000001548">
    <property type="component" value="Unassembled WGS sequence"/>
</dbReference>
<protein>
    <recommendedName>
        <fullName evidence="2">mRNA guanylyltransferase</fullName>
        <ecNumber evidence="2">2.7.7.50</ecNumber>
    </recommendedName>
</protein>
<comment type="catalytic activity">
    <reaction evidence="10">
        <text>a 5'-end diphospho-ribonucleoside in mRNA + GTP + H(+) = a 5'-end (5'-triphosphoguanosine)-ribonucleoside in mRNA + diphosphate</text>
        <dbReference type="Rhea" id="RHEA:67012"/>
        <dbReference type="Rhea" id="RHEA-COMP:17165"/>
        <dbReference type="Rhea" id="RHEA-COMP:17166"/>
        <dbReference type="ChEBI" id="CHEBI:15378"/>
        <dbReference type="ChEBI" id="CHEBI:33019"/>
        <dbReference type="ChEBI" id="CHEBI:37565"/>
        <dbReference type="ChEBI" id="CHEBI:167616"/>
        <dbReference type="ChEBI" id="CHEBI:167617"/>
        <dbReference type="EC" id="2.7.7.50"/>
    </reaction>
    <physiologicalReaction direction="left-to-right" evidence="10">
        <dbReference type="Rhea" id="RHEA:67013"/>
    </physiologicalReaction>
</comment>
<dbReference type="GO" id="GO:0005525">
    <property type="term" value="F:GTP binding"/>
    <property type="evidence" value="ECO:0007669"/>
    <property type="project" value="UniProtKB-KW"/>
</dbReference>
<dbReference type="GO" id="GO:0005634">
    <property type="term" value="C:nucleus"/>
    <property type="evidence" value="ECO:0007669"/>
    <property type="project" value="UniProtKB-SubCell"/>
</dbReference>
<dbReference type="FunFam" id="3.30.470.30:FF:000058">
    <property type="entry name" value="mRNA capping enzyme alpha subunit"/>
    <property type="match status" value="1"/>
</dbReference>
<proteinExistence type="predicted"/>
<dbReference type="Gene3D" id="2.40.50.140">
    <property type="entry name" value="Nucleic acid-binding proteins"/>
    <property type="match status" value="1"/>
</dbReference>
<dbReference type="Pfam" id="PF03919">
    <property type="entry name" value="mRNA_cap_C"/>
    <property type="match status" value="1"/>
</dbReference>
<sequence length="511" mass="58079">MDELTSAFMGGLPELSQDIAFTYKSEIRTVLALKDGSIFPGAQPVSLEPRRGLPDIVINSYLLCEKTDGTRFLLYIPVDFNEPDMTLDLTTYTTESDGLVLPRSYFLIDREYNFHKAEGMIKIRPLLKTLNLPESFASDAYTIPEQKKKLLTFFNSFTAMFDGELVGDFSNGTVQDHAPTDKPNQLCYYLFDALFINGTSILSNNLRERLAVANALPEYFVHRKTNQLLFKTKTFYEKENVVDLFKLLNLSGRHSRPLLPHHSDGIIFTAVNEAYQPGTCQFIQKWKPLYQNTVDLLLQPVKKKMYVLSPEDYGVLEKGATSKRNGETLDSSIMGAIQQVIGKLLKGKPSDVFIGRLFTAVSGLLDSTPIDVISLEEKKYENLDKRNTEVQRENKPGLIIEFFWEQDKEILTYTDVTDYLKESYPELQQLFGSIEVKRTRKGTWVGQKYRLDKLLPNDKYVYESVCRAYNDHVSEADLIAILLGTKPLPQGGIIGKVSPYLLTRVHCPGYD</sequence>
<keyword evidence="3" id="KW-0507">mRNA processing</keyword>
<evidence type="ECO:0000256" key="6">
    <source>
        <dbReference type="ARBA" id="ARBA00022741"/>
    </source>
</evidence>
<dbReference type="KEGG" id="gla:GL50803_0017308"/>
<keyword evidence="4" id="KW-0808">Transferase</keyword>
<evidence type="ECO:0000256" key="4">
    <source>
        <dbReference type="ARBA" id="ARBA00022679"/>
    </source>
</evidence>
<dbReference type="PANTHER" id="PTHR10367:SF17">
    <property type="entry name" value="MRNA-CAPPING ENZYME"/>
    <property type="match status" value="1"/>
</dbReference>
<dbReference type="InterPro" id="IPR051029">
    <property type="entry name" value="mRNA_Capping_Enz/RNA_Phosphat"/>
</dbReference>
<accession>A8B388</accession>
<dbReference type="GO" id="GO:0006281">
    <property type="term" value="P:DNA repair"/>
    <property type="evidence" value="ECO:0007669"/>
    <property type="project" value="InterPro"/>
</dbReference>
<keyword evidence="9" id="KW-0539">Nucleus</keyword>
<dbReference type="GO" id="GO:0006310">
    <property type="term" value="P:DNA recombination"/>
    <property type="evidence" value="ECO:0007669"/>
    <property type="project" value="InterPro"/>
</dbReference>
<dbReference type="GO" id="GO:0005524">
    <property type="term" value="F:ATP binding"/>
    <property type="evidence" value="ECO:0007669"/>
    <property type="project" value="InterPro"/>
</dbReference>
<dbReference type="Pfam" id="PF01331">
    <property type="entry name" value="mRNA_cap_enzyme"/>
    <property type="match status" value="1"/>
</dbReference>
<dbReference type="Gene3D" id="3.30.470.30">
    <property type="entry name" value="DNA ligase/mRNA capping enzyme"/>
    <property type="match status" value="1"/>
</dbReference>
<evidence type="ECO:0000256" key="7">
    <source>
        <dbReference type="ARBA" id="ARBA00023042"/>
    </source>
</evidence>
<dbReference type="GO" id="GO:0006370">
    <property type="term" value="P:7-methylguanosine mRNA capping"/>
    <property type="evidence" value="ECO:0007669"/>
    <property type="project" value="UniProtKB-KW"/>
</dbReference>
<dbReference type="PROSITE" id="PS50160">
    <property type="entry name" value="DNA_LIGASE_A3"/>
    <property type="match status" value="1"/>
</dbReference>
<dbReference type="InterPro" id="IPR012340">
    <property type="entry name" value="NA-bd_OB-fold"/>
</dbReference>
<dbReference type="FunCoup" id="A8B388">
    <property type="interactions" value="159"/>
</dbReference>
<evidence type="ECO:0000256" key="3">
    <source>
        <dbReference type="ARBA" id="ARBA00022664"/>
    </source>
</evidence>
<dbReference type="SUPFAM" id="SSF56091">
    <property type="entry name" value="DNA ligase/mRNA capping enzyme, catalytic domain"/>
    <property type="match status" value="1"/>
</dbReference>
<dbReference type="VEuPathDB" id="GiardiaDB:GL50803_17308"/>
<evidence type="ECO:0000256" key="5">
    <source>
        <dbReference type="ARBA" id="ARBA00022695"/>
    </source>
</evidence>
<name>A8B388_GIAIC</name>
<keyword evidence="8" id="KW-0342">GTP-binding</keyword>
<keyword evidence="5" id="KW-0548">Nucleotidyltransferase</keyword>
<organism evidence="11 12">
    <name type="scientific">Giardia intestinalis (strain ATCC 50803 / WB clone C6)</name>
    <name type="common">Giardia lamblia</name>
    <dbReference type="NCBI Taxonomy" id="184922"/>
    <lineage>
        <taxon>Eukaryota</taxon>
        <taxon>Metamonada</taxon>
        <taxon>Diplomonadida</taxon>
        <taxon>Hexamitidae</taxon>
        <taxon>Giardiinae</taxon>
        <taxon>Giardia</taxon>
    </lineage>
</organism>
<evidence type="ECO:0000256" key="2">
    <source>
        <dbReference type="ARBA" id="ARBA00012475"/>
    </source>
</evidence>
<dbReference type="PANTHER" id="PTHR10367">
    <property type="entry name" value="MRNA-CAPPING ENZYME"/>
    <property type="match status" value="1"/>
</dbReference>
<dbReference type="InterPro" id="IPR013846">
    <property type="entry name" value="mRNA_cap_enzyme_C"/>
</dbReference>
<dbReference type="InterPro" id="IPR001339">
    <property type="entry name" value="mRNA_cap_enzyme_adenylation"/>
</dbReference>
<dbReference type="STRING" id="184922.A8B388"/>
<dbReference type="GeneID" id="5703080"/>
<dbReference type="AlphaFoldDB" id="A8B388"/>
<dbReference type="HOGENOM" id="CLU_021710_0_2_1"/>
<dbReference type="EMBL" id="AACB03000003">
    <property type="protein sequence ID" value="KAE8303123.1"/>
    <property type="molecule type" value="Genomic_DNA"/>
</dbReference>
<evidence type="ECO:0000313" key="11">
    <source>
        <dbReference type="EMBL" id="KAE8303123.1"/>
    </source>
</evidence>
<evidence type="ECO:0000256" key="9">
    <source>
        <dbReference type="ARBA" id="ARBA00023242"/>
    </source>
</evidence>
<dbReference type="SUPFAM" id="SSF50249">
    <property type="entry name" value="Nucleic acid-binding proteins"/>
    <property type="match status" value="1"/>
</dbReference>
<gene>
    <name evidence="11" type="ORF">GL50803_0017308</name>
</gene>
<keyword evidence="7" id="KW-0506">mRNA capping</keyword>
<dbReference type="CDD" id="cd07895">
    <property type="entry name" value="Adenylation_mRNA_capping"/>
    <property type="match status" value="1"/>
</dbReference>
<comment type="caution">
    <text evidence="11">The sequence shown here is derived from an EMBL/GenBank/DDBJ whole genome shotgun (WGS) entry which is preliminary data.</text>
</comment>
<dbReference type="GO" id="GO:0004484">
    <property type="term" value="F:mRNA guanylyltransferase activity"/>
    <property type="evidence" value="ECO:0007669"/>
    <property type="project" value="UniProtKB-EC"/>
</dbReference>
<dbReference type="EC" id="2.7.7.50" evidence="2"/>
<comment type="subcellular location">
    <subcellularLocation>
        <location evidence="1">Nucleus</location>
    </subcellularLocation>
</comment>
<dbReference type="OMA" id="WEQDKEI"/>
<evidence type="ECO:0000256" key="1">
    <source>
        <dbReference type="ARBA" id="ARBA00004123"/>
    </source>
</evidence>
<keyword evidence="12" id="KW-1185">Reference proteome</keyword>
<dbReference type="InterPro" id="IPR012310">
    <property type="entry name" value="DNA_ligase_ATP-dep_cent"/>
</dbReference>
<dbReference type="RefSeq" id="XP_001710153.1">
    <property type="nucleotide sequence ID" value="XM_001710101.1"/>
</dbReference>
<evidence type="ECO:0000256" key="10">
    <source>
        <dbReference type="ARBA" id="ARBA00044624"/>
    </source>
</evidence>